<evidence type="ECO:0000313" key="3">
    <source>
        <dbReference type="EMBL" id="SDP51224.1"/>
    </source>
</evidence>
<gene>
    <name evidence="3" type="ORF">SAMN05216565_103390</name>
</gene>
<reference evidence="4" key="1">
    <citation type="submission" date="2016-10" db="EMBL/GenBank/DDBJ databases">
        <authorList>
            <person name="Varghese N."/>
            <person name="Submissions S."/>
        </authorList>
    </citation>
    <scope>NUCLEOTIDE SEQUENCE [LARGE SCALE GENOMIC DNA]</scope>
    <source>
        <strain evidence="4">IBRC-M10078</strain>
    </source>
</reference>
<evidence type="ECO:0000256" key="1">
    <source>
        <dbReference type="ARBA" id="ARBA00038240"/>
    </source>
</evidence>
<keyword evidence="3" id="KW-0808">Transferase</keyword>
<feature type="domain" description="Aminoglycoside phosphotransferase" evidence="2">
    <location>
        <begin position="29"/>
        <end position="259"/>
    </location>
</feature>
<accession>A0A1H0TB44</accession>
<dbReference type="STRING" id="930152.SAMN05216565_103390"/>
<dbReference type="AlphaFoldDB" id="A0A1H0TB44"/>
<dbReference type="Gene3D" id="3.30.200.20">
    <property type="entry name" value="Phosphorylase Kinase, domain 1"/>
    <property type="match status" value="1"/>
</dbReference>
<sequence>MVENHTINYTFLSEYFDEDNKLEIYSGKSGYNNTTRYLNYKGEKFILRIYDTHKDELKVKFEHEVLLKLNQIKGLPFSIPKPLFTKDGHSFVRLKDSSDKIACIYHFIEGVNPDNLEGKAMELYGEQTGFLLNVLKTIQLKQPVTYRPYYEIEYSHPKCQIDEVVEWCSNPPSEFHEDLHTLRDISEQLYQFNQYVPKLKKLPHQLIHGDLNESNILTNTDGMLKAILDFEFVTYDLRVMEVAVCISEIIIKESDERILWNQLTSYISGISSMLQFTKDELNALPILIQLRRLDVFLHFLGRYLDSIDDSRVLKEQICKIGISLNWINLNGEKLIHCWNSVGKES</sequence>
<name>A0A1H0TB44_9BACI</name>
<comment type="similarity">
    <text evidence="1">Belongs to the pseudomonas-type ThrB family.</text>
</comment>
<organism evidence="3 4">
    <name type="scientific">Litchfieldia salsa</name>
    <dbReference type="NCBI Taxonomy" id="930152"/>
    <lineage>
        <taxon>Bacteria</taxon>
        <taxon>Bacillati</taxon>
        <taxon>Bacillota</taxon>
        <taxon>Bacilli</taxon>
        <taxon>Bacillales</taxon>
        <taxon>Bacillaceae</taxon>
        <taxon>Litchfieldia</taxon>
    </lineage>
</organism>
<dbReference type="PANTHER" id="PTHR21064">
    <property type="entry name" value="AMINOGLYCOSIDE PHOSPHOTRANSFERASE DOMAIN-CONTAINING PROTEIN-RELATED"/>
    <property type="match status" value="1"/>
</dbReference>
<dbReference type="Gene3D" id="3.90.1200.10">
    <property type="match status" value="1"/>
</dbReference>
<keyword evidence="4" id="KW-1185">Reference proteome</keyword>
<protein>
    <submittedName>
        <fullName evidence="3">Ser/Thr protein kinase RdoA involved in Cpx stress response, MazF antagonist</fullName>
    </submittedName>
</protein>
<evidence type="ECO:0000259" key="2">
    <source>
        <dbReference type="Pfam" id="PF01636"/>
    </source>
</evidence>
<dbReference type="RefSeq" id="WP_090852324.1">
    <property type="nucleotide sequence ID" value="NZ_FNJU01000003.1"/>
</dbReference>
<dbReference type="GO" id="GO:0019202">
    <property type="term" value="F:amino acid kinase activity"/>
    <property type="evidence" value="ECO:0007669"/>
    <property type="project" value="TreeGrafter"/>
</dbReference>
<proteinExistence type="inferred from homology"/>
<dbReference type="SUPFAM" id="SSF56112">
    <property type="entry name" value="Protein kinase-like (PK-like)"/>
    <property type="match status" value="1"/>
</dbReference>
<dbReference type="InterPro" id="IPR002575">
    <property type="entry name" value="Aminoglycoside_PTrfase"/>
</dbReference>
<dbReference type="PANTHER" id="PTHR21064:SF6">
    <property type="entry name" value="AMINOGLYCOSIDE PHOSPHOTRANSFERASE DOMAIN-CONTAINING PROTEIN"/>
    <property type="match status" value="1"/>
</dbReference>
<dbReference type="InterPro" id="IPR050249">
    <property type="entry name" value="Pseudomonas-type_ThrB"/>
</dbReference>
<dbReference type="Pfam" id="PF01636">
    <property type="entry name" value="APH"/>
    <property type="match status" value="1"/>
</dbReference>
<dbReference type="EMBL" id="FNJU01000003">
    <property type="protein sequence ID" value="SDP51224.1"/>
    <property type="molecule type" value="Genomic_DNA"/>
</dbReference>
<dbReference type="Proteomes" id="UP000199159">
    <property type="component" value="Unassembled WGS sequence"/>
</dbReference>
<keyword evidence="3" id="KW-0418">Kinase</keyword>
<dbReference type="InterPro" id="IPR011009">
    <property type="entry name" value="Kinase-like_dom_sf"/>
</dbReference>
<dbReference type="OrthoDB" id="156345at2"/>
<evidence type="ECO:0000313" key="4">
    <source>
        <dbReference type="Proteomes" id="UP000199159"/>
    </source>
</evidence>